<sequence length="328" mass="37057">MKNIRIVLTGCICILYIFKASISLGQDKSEDNKTDILEAVQKKYGLNSGKPLTQRVEKTPDDVIKMFREAGMSPTEHQLTKEEASIVASAFAALPPLHQRILKRHLKSISFLDNMPNTALTSPVADKENVNLYHITFRAGILHQTVSEWVTEKERKSFVADPSLSISVQAGLLSALTYVLIHEGTHVVDGSVHLISADTIAGKPHMTAFARDFSKGVWRNINSHSWPFRDSLVVKSIFRPGGRRYLPAEATQVYGELIRTPFVSLYSTASWHEDLAELVTLYHLTKIFKQPFRIQIEKEGKVLQDFEPMRSGTVQKRLRLIQHFYDKG</sequence>
<evidence type="ECO:0008006" key="3">
    <source>
        <dbReference type="Google" id="ProtNLM"/>
    </source>
</evidence>
<gene>
    <name evidence="1" type="ORF">GCM10023313_23880</name>
</gene>
<keyword evidence="2" id="KW-1185">Reference proteome</keyword>
<organism evidence="1 2">
    <name type="scientific">Mucilaginibacter defluvii</name>
    <dbReference type="NCBI Taxonomy" id="1196019"/>
    <lineage>
        <taxon>Bacteria</taxon>
        <taxon>Pseudomonadati</taxon>
        <taxon>Bacteroidota</taxon>
        <taxon>Sphingobacteriia</taxon>
        <taxon>Sphingobacteriales</taxon>
        <taxon>Sphingobacteriaceae</taxon>
        <taxon>Mucilaginibacter</taxon>
    </lineage>
</organism>
<dbReference type="RefSeq" id="WP_345331435.1">
    <property type="nucleotide sequence ID" value="NZ_BAABJI010000002.1"/>
</dbReference>
<evidence type="ECO:0000313" key="2">
    <source>
        <dbReference type="Proteomes" id="UP001501436"/>
    </source>
</evidence>
<reference evidence="2" key="1">
    <citation type="journal article" date="2019" name="Int. J. Syst. Evol. Microbiol.">
        <title>The Global Catalogue of Microorganisms (GCM) 10K type strain sequencing project: providing services to taxonomists for standard genome sequencing and annotation.</title>
        <authorList>
            <consortium name="The Broad Institute Genomics Platform"/>
            <consortium name="The Broad Institute Genome Sequencing Center for Infectious Disease"/>
            <person name="Wu L."/>
            <person name="Ma J."/>
        </authorList>
    </citation>
    <scope>NUCLEOTIDE SEQUENCE [LARGE SCALE GENOMIC DNA]</scope>
    <source>
        <strain evidence="2">JCM 18283</strain>
    </source>
</reference>
<comment type="caution">
    <text evidence="1">The sequence shown here is derived from an EMBL/GenBank/DDBJ whole genome shotgun (WGS) entry which is preliminary data.</text>
</comment>
<proteinExistence type="predicted"/>
<dbReference type="EMBL" id="BAABJI010000002">
    <property type="protein sequence ID" value="GAA4919449.1"/>
    <property type="molecule type" value="Genomic_DNA"/>
</dbReference>
<protein>
    <recommendedName>
        <fullName evidence="3">Secreted protein</fullName>
    </recommendedName>
</protein>
<name>A0ABP9G4U3_9SPHI</name>
<dbReference type="Proteomes" id="UP001501436">
    <property type="component" value="Unassembled WGS sequence"/>
</dbReference>
<evidence type="ECO:0000313" key="1">
    <source>
        <dbReference type="EMBL" id="GAA4919449.1"/>
    </source>
</evidence>
<accession>A0ABP9G4U3</accession>